<sequence length="407" mass="47269">MKQIIKIFAVFSLLFGFLMKAQTAISLETAYEKAFKNNLNLKNGQLRIDYQDKIKKSYAVVDPLNISGEIGQINSAYTDNKFSVSQTLRLPGFYNSHKQVLLEEWKNSMLSLDVQKWQLKREIALVYNELIYQNEKEKLLLRADSIYTNYYQRAELRLKKGESNILEKTTAENYRSQAKIQLENLRKDRQISLSQFNYLINDDNFYVNENSDFYHLNLENLELNYAGNPIVLKQLEQQKNIELAKLKAEKSKLLPTLNFTYFNSSMYGNGADNNFYGRSARFNSGMIGVGIPLFNSAQKSVIEGQKINQLIAENNYEIGSKNLKNQYAMLLGEYEKLKSETDYYKNKGLANAETIMKTANRLYYEGEINYLEWSILINQSLDVQNKLIDSQKMLNEKIIQINNLTQQ</sequence>
<dbReference type="OrthoDB" id="712316at2"/>
<dbReference type="Pfam" id="PF02321">
    <property type="entry name" value="OEP"/>
    <property type="match status" value="1"/>
</dbReference>
<dbReference type="PANTHER" id="PTHR30203">
    <property type="entry name" value="OUTER MEMBRANE CATION EFFLUX PROTEIN"/>
    <property type="match status" value="1"/>
</dbReference>
<keyword evidence="4" id="KW-1185">Reference proteome</keyword>
<dbReference type="InterPro" id="IPR003423">
    <property type="entry name" value="OMP_efflux"/>
</dbReference>
<gene>
    <name evidence="3" type="ORF">SAMN05421847_2675</name>
</gene>
<evidence type="ECO:0000313" key="4">
    <source>
        <dbReference type="Proteomes" id="UP000236738"/>
    </source>
</evidence>
<dbReference type="AlphaFoldDB" id="A0A1H6B337"/>
<comment type="similarity">
    <text evidence="1">Belongs to the outer membrane factor (OMF) (TC 1.B.17) family.</text>
</comment>
<keyword evidence="2" id="KW-0732">Signal</keyword>
<evidence type="ECO:0000256" key="1">
    <source>
        <dbReference type="ARBA" id="ARBA00007613"/>
    </source>
</evidence>
<feature type="chain" id="PRO_5009293269" evidence="2">
    <location>
        <begin position="22"/>
        <end position="407"/>
    </location>
</feature>
<dbReference type="GO" id="GO:0015562">
    <property type="term" value="F:efflux transmembrane transporter activity"/>
    <property type="evidence" value="ECO:0007669"/>
    <property type="project" value="InterPro"/>
</dbReference>
<dbReference type="PANTHER" id="PTHR30203:SF24">
    <property type="entry name" value="BLR4935 PROTEIN"/>
    <property type="match status" value="1"/>
</dbReference>
<protein>
    <submittedName>
        <fullName evidence="3">Outer membrane efflux protein</fullName>
    </submittedName>
</protein>
<dbReference type="EMBL" id="FNUS01000007">
    <property type="protein sequence ID" value="SEG55032.1"/>
    <property type="molecule type" value="Genomic_DNA"/>
</dbReference>
<dbReference type="InterPro" id="IPR010131">
    <property type="entry name" value="MdtP/NodT-like"/>
</dbReference>
<evidence type="ECO:0000256" key="2">
    <source>
        <dbReference type="SAM" id="SignalP"/>
    </source>
</evidence>
<organism evidence="3 4">
    <name type="scientific">Halpernia humi</name>
    <dbReference type="NCBI Taxonomy" id="493375"/>
    <lineage>
        <taxon>Bacteria</taxon>
        <taxon>Pseudomonadati</taxon>
        <taxon>Bacteroidota</taxon>
        <taxon>Flavobacteriia</taxon>
        <taxon>Flavobacteriales</taxon>
        <taxon>Weeksellaceae</taxon>
        <taxon>Chryseobacterium group</taxon>
        <taxon>Halpernia</taxon>
    </lineage>
</organism>
<feature type="signal peptide" evidence="2">
    <location>
        <begin position="1"/>
        <end position="21"/>
    </location>
</feature>
<name>A0A1H6B337_9FLAO</name>
<evidence type="ECO:0000313" key="3">
    <source>
        <dbReference type="EMBL" id="SEG55032.1"/>
    </source>
</evidence>
<dbReference type="Gene3D" id="1.20.1600.10">
    <property type="entry name" value="Outer membrane efflux proteins (OEP)"/>
    <property type="match status" value="1"/>
</dbReference>
<proteinExistence type="inferred from homology"/>
<dbReference type="SUPFAM" id="SSF56954">
    <property type="entry name" value="Outer membrane efflux proteins (OEP)"/>
    <property type="match status" value="1"/>
</dbReference>
<reference evidence="4" key="1">
    <citation type="submission" date="2016-10" db="EMBL/GenBank/DDBJ databases">
        <authorList>
            <person name="Varghese N."/>
            <person name="Submissions S."/>
        </authorList>
    </citation>
    <scope>NUCLEOTIDE SEQUENCE [LARGE SCALE GENOMIC DNA]</scope>
    <source>
        <strain evidence="4">DSM 21580</strain>
    </source>
</reference>
<dbReference type="Proteomes" id="UP000236738">
    <property type="component" value="Unassembled WGS sequence"/>
</dbReference>
<dbReference type="RefSeq" id="WP_103914522.1">
    <property type="nucleotide sequence ID" value="NZ_FNUS01000007.1"/>
</dbReference>
<accession>A0A1H6B337</accession>